<feature type="transmembrane region" description="Helical" evidence="5">
    <location>
        <begin position="208"/>
        <end position="228"/>
    </location>
</feature>
<dbReference type="PROSITE" id="PS50850">
    <property type="entry name" value="MFS"/>
    <property type="match status" value="1"/>
</dbReference>
<keyword evidence="3 5" id="KW-1133">Transmembrane helix</keyword>
<sequence length="499" mass="54773">MIEQDEEKAEAELPIKNSDRYPVTDLDQGIVGWEDQDDPLNPKNYPVARKWFLLVLVSMITFISPFASSLFAPGVADADREFDNTSSILGSLGVTSYLFGYGVGPLFLSPLSEIYGRRIILNISTSFFVLFHVGCALAPNLSALICFRVLTGIGGSACLTIGGGVVSDLFEPEQRGMAMSIFGAGPLLGPVLGPLCGGFIAQRAGWRWIFWVLVIAGGSFTLFVMLFNRETNPVTLLRRKTVSLQKELGRSDLRSYYDKAKDPKAESRKRKGIFSLRGLATPFQLLFRSPIVSIIAVYIATVYGCLYLLLTTVTNAFRETYHWSLETSGLAYIGLGSGFLFGQLVFAILSDRAIIRLKARNGGVFEPEMRLPLCVVFALSVPVSFFWYGWSLQAKTHWIVPIIGLFPFAVGLVGIFGTLHTYIIDSYPRYAASGIAALTVSRSLVGALLPLAGPDMYRTLGYGWGNSLLGFITLAMVGMPIIFNRVGARLRNSYATKFN</sequence>
<dbReference type="InterPro" id="IPR036259">
    <property type="entry name" value="MFS_trans_sf"/>
</dbReference>
<feature type="transmembrane region" description="Helical" evidence="5">
    <location>
        <begin position="88"/>
        <end position="108"/>
    </location>
</feature>
<dbReference type="GO" id="GO:0016020">
    <property type="term" value="C:membrane"/>
    <property type="evidence" value="ECO:0007669"/>
    <property type="project" value="UniProtKB-SubCell"/>
</dbReference>
<dbReference type="CDD" id="cd17323">
    <property type="entry name" value="MFS_Tpo1_MDR_like"/>
    <property type="match status" value="1"/>
</dbReference>
<evidence type="ECO:0000256" key="1">
    <source>
        <dbReference type="ARBA" id="ARBA00004141"/>
    </source>
</evidence>
<keyword evidence="8" id="KW-1185">Reference proteome</keyword>
<feature type="domain" description="Major facilitator superfamily (MFS) profile" evidence="6">
    <location>
        <begin position="53"/>
        <end position="490"/>
    </location>
</feature>
<dbReference type="SUPFAM" id="SSF103473">
    <property type="entry name" value="MFS general substrate transporter"/>
    <property type="match status" value="1"/>
</dbReference>
<evidence type="ECO:0000256" key="4">
    <source>
        <dbReference type="ARBA" id="ARBA00023136"/>
    </source>
</evidence>
<feature type="transmembrane region" description="Helical" evidence="5">
    <location>
        <begin position="330"/>
        <end position="350"/>
    </location>
</feature>
<keyword evidence="4 5" id="KW-0472">Membrane</keyword>
<name>A0A0A2JHT7_PENEN</name>
<feature type="transmembrane region" description="Helical" evidence="5">
    <location>
        <begin position="285"/>
        <end position="310"/>
    </location>
</feature>
<feature type="transmembrane region" description="Helical" evidence="5">
    <location>
        <begin position="371"/>
        <end position="390"/>
    </location>
</feature>
<proteinExistence type="predicted"/>
<dbReference type="GO" id="GO:0042908">
    <property type="term" value="P:xenobiotic transport"/>
    <property type="evidence" value="ECO:0007669"/>
    <property type="project" value="UniProtKB-ARBA"/>
</dbReference>
<comment type="subcellular location">
    <subcellularLocation>
        <location evidence="1">Membrane</location>
        <topology evidence="1">Multi-pass membrane protein</topology>
    </subcellularLocation>
</comment>
<dbReference type="GO" id="GO:0140115">
    <property type="term" value="P:export across plasma membrane"/>
    <property type="evidence" value="ECO:0007669"/>
    <property type="project" value="UniProtKB-ARBA"/>
</dbReference>
<reference evidence="7 8" key="1">
    <citation type="journal article" date="2015" name="Mol. Plant Microbe Interact.">
        <title>Genome, transcriptome, and functional analyses of Penicillium expansum provide new insights into secondary metabolism and pathogenicity.</title>
        <authorList>
            <person name="Ballester A.R."/>
            <person name="Marcet-Houben M."/>
            <person name="Levin E."/>
            <person name="Sela N."/>
            <person name="Selma-Lazaro C."/>
            <person name="Carmona L."/>
            <person name="Wisniewski M."/>
            <person name="Droby S."/>
            <person name="Gonzalez-Candelas L."/>
            <person name="Gabaldon T."/>
        </authorList>
    </citation>
    <scope>NUCLEOTIDE SEQUENCE [LARGE SCALE GENOMIC DNA]</scope>
    <source>
        <strain evidence="7 8">MD-8</strain>
    </source>
</reference>
<dbReference type="EMBL" id="JQFZ01000209">
    <property type="protein sequence ID" value="KGO54962.1"/>
    <property type="molecule type" value="Genomic_DNA"/>
</dbReference>
<evidence type="ECO:0000259" key="6">
    <source>
        <dbReference type="PROSITE" id="PS50850"/>
    </source>
</evidence>
<evidence type="ECO:0000256" key="3">
    <source>
        <dbReference type="ARBA" id="ARBA00022989"/>
    </source>
</evidence>
<gene>
    <name evidence="7" type="ORF">PEX2_089470</name>
</gene>
<accession>A0A0A2JHT7</accession>
<feature type="transmembrane region" description="Helical" evidence="5">
    <location>
        <begin position="120"/>
        <end position="139"/>
    </location>
</feature>
<dbReference type="InterPro" id="IPR011701">
    <property type="entry name" value="MFS"/>
</dbReference>
<dbReference type="InterPro" id="IPR020846">
    <property type="entry name" value="MFS_dom"/>
</dbReference>
<dbReference type="PANTHER" id="PTHR23502">
    <property type="entry name" value="MAJOR FACILITATOR SUPERFAMILY"/>
    <property type="match status" value="1"/>
</dbReference>
<feature type="transmembrane region" description="Helical" evidence="5">
    <location>
        <begin position="431"/>
        <end position="452"/>
    </location>
</feature>
<dbReference type="Gene3D" id="1.20.1720.10">
    <property type="entry name" value="Multidrug resistance protein D"/>
    <property type="match status" value="1"/>
</dbReference>
<dbReference type="RefSeq" id="XP_016597237.1">
    <property type="nucleotide sequence ID" value="XM_016746217.1"/>
</dbReference>
<dbReference type="Proteomes" id="UP000030143">
    <property type="component" value="Unassembled WGS sequence"/>
</dbReference>
<dbReference type="VEuPathDB" id="FungiDB:PEXP_031880"/>
<evidence type="ECO:0000313" key="7">
    <source>
        <dbReference type="EMBL" id="KGO54962.1"/>
    </source>
</evidence>
<dbReference type="GO" id="GO:0022857">
    <property type="term" value="F:transmembrane transporter activity"/>
    <property type="evidence" value="ECO:0007669"/>
    <property type="project" value="InterPro"/>
</dbReference>
<protein>
    <submittedName>
        <fullName evidence="7">Major facilitator superfamily domain, general substrate transporter</fullName>
    </submittedName>
</protein>
<feature type="transmembrane region" description="Helical" evidence="5">
    <location>
        <begin position="145"/>
        <end position="166"/>
    </location>
</feature>
<feature type="transmembrane region" description="Helical" evidence="5">
    <location>
        <begin position="396"/>
        <end position="419"/>
    </location>
</feature>
<evidence type="ECO:0000313" key="8">
    <source>
        <dbReference type="Proteomes" id="UP000030143"/>
    </source>
</evidence>
<dbReference type="STRING" id="27334.A0A0A2JHT7"/>
<organism evidence="7 8">
    <name type="scientific">Penicillium expansum</name>
    <name type="common">Blue mold rot fungus</name>
    <dbReference type="NCBI Taxonomy" id="27334"/>
    <lineage>
        <taxon>Eukaryota</taxon>
        <taxon>Fungi</taxon>
        <taxon>Dikarya</taxon>
        <taxon>Ascomycota</taxon>
        <taxon>Pezizomycotina</taxon>
        <taxon>Eurotiomycetes</taxon>
        <taxon>Eurotiomycetidae</taxon>
        <taxon>Eurotiales</taxon>
        <taxon>Aspergillaceae</taxon>
        <taxon>Penicillium</taxon>
    </lineage>
</organism>
<dbReference type="AlphaFoldDB" id="A0A0A2JHT7"/>
<dbReference type="HOGENOM" id="CLU_008455_1_1_1"/>
<dbReference type="PANTHER" id="PTHR23502:SF33">
    <property type="entry name" value="MAJOR FACILITATOR SUPERFAMILY (MFS) PROFILE DOMAIN-CONTAINING PROTEIN-RELATED"/>
    <property type="match status" value="1"/>
</dbReference>
<dbReference type="InterPro" id="IPR005829">
    <property type="entry name" value="Sugar_transporter_CS"/>
</dbReference>
<evidence type="ECO:0000256" key="5">
    <source>
        <dbReference type="SAM" id="Phobius"/>
    </source>
</evidence>
<comment type="caution">
    <text evidence="7">The sequence shown here is derived from an EMBL/GenBank/DDBJ whole genome shotgun (WGS) entry which is preliminary data.</text>
</comment>
<keyword evidence="2 5" id="KW-0812">Transmembrane</keyword>
<feature type="transmembrane region" description="Helical" evidence="5">
    <location>
        <begin position="464"/>
        <end position="483"/>
    </location>
</feature>
<evidence type="ECO:0000256" key="2">
    <source>
        <dbReference type="ARBA" id="ARBA00022692"/>
    </source>
</evidence>
<dbReference type="FunFam" id="1.20.1250.20:FF:000011">
    <property type="entry name" value="MFS multidrug transporter, putative"/>
    <property type="match status" value="1"/>
</dbReference>
<feature type="transmembrane region" description="Helical" evidence="5">
    <location>
        <begin position="178"/>
        <end position="202"/>
    </location>
</feature>
<dbReference type="PROSITE" id="PS00216">
    <property type="entry name" value="SUGAR_TRANSPORT_1"/>
    <property type="match status" value="1"/>
</dbReference>
<dbReference type="Gene3D" id="1.20.1250.20">
    <property type="entry name" value="MFS general substrate transporter like domains"/>
    <property type="match status" value="1"/>
</dbReference>
<dbReference type="GeneID" id="27681637"/>
<dbReference type="Pfam" id="PF07690">
    <property type="entry name" value="MFS_1"/>
    <property type="match status" value="1"/>
</dbReference>
<feature type="transmembrane region" description="Helical" evidence="5">
    <location>
        <begin position="51"/>
        <end position="76"/>
    </location>
</feature>